<keyword evidence="2" id="KW-0479">Metal-binding</keyword>
<dbReference type="EMBL" id="QPKB01000012">
    <property type="protein sequence ID" value="RWR96252.1"/>
    <property type="molecule type" value="Genomic_DNA"/>
</dbReference>
<dbReference type="PANTHER" id="PTHR31832">
    <property type="entry name" value="B-BOX ZINC FINGER PROTEIN 22"/>
    <property type="match status" value="1"/>
</dbReference>
<dbReference type="GO" id="GO:0009640">
    <property type="term" value="P:photomorphogenesis"/>
    <property type="evidence" value="ECO:0007669"/>
    <property type="project" value="TreeGrafter"/>
</dbReference>
<organism evidence="12 13">
    <name type="scientific">Cinnamomum micranthum f. kanehirae</name>
    <dbReference type="NCBI Taxonomy" id="337451"/>
    <lineage>
        <taxon>Eukaryota</taxon>
        <taxon>Viridiplantae</taxon>
        <taxon>Streptophyta</taxon>
        <taxon>Embryophyta</taxon>
        <taxon>Tracheophyta</taxon>
        <taxon>Spermatophyta</taxon>
        <taxon>Magnoliopsida</taxon>
        <taxon>Magnoliidae</taxon>
        <taxon>Laurales</taxon>
        <taxon>Lauraceae</taxon>
        <taxon>Cinnamomum</taxon>
    </lineage>
</organism>
<gene>
    <name evidence="12" type="ORF">CKAN_02562700</name>
</gene>
<keyword evidence="5" id="KW-0862">Zinc</keyword>
<comment type="caution">
    <text evidence="12">The sequence shown here is derived from an EMBL/GenBank/DDBJ whole genome shotgun (WGS) entry which is preliminary data.</text>
</comment>
<dbReference type="FunFam" id="3.30.160.60:FF:000589">
    <property type="entry name" value="B-box zinc finger protein 22"/>
    <property type="match status" value="1"/>
</dbReference>
<evidence type="ECO:0000256" key="9">
    <source>
        <dbReference type="PROSITE-ProRule" id="PRU00024"/>
    </source>
</evidence>
<evidence type="ECO:0000256" key="10">
    <source>
        <dbReference type="SAM" id="MobiDB-lite"/>
    </source>
</evidence>
<evidence type="ECO:0000313" key="12">
    <source>
        <dbReference type="EMBL" id="RWR96252.1"/>
    </source>
</evidence>
<keyword evidence="4 9" id="KW-0863">Zinc-finger</keyword>
<keyword evidence="13" id="KW-1185">Reference proteome</keyword>
<evidence type="ECO:0000256" key="4">
    <source>
        <dbReference type="ARBA" id="ARBA00022771"/>
    </source>
</evidence>
<evidence type="ECO:0000256" key="1">
    <source>
        <dbReference type="ARBA" id="ARBA00004123"/>
    </source>
</evidence>
<accession>A0A443PZP1</accession>
<feature type="domain" description="B box-type" evidence="11">
    <location>
        <begin position="53"/>
        <end position="100"/>
    </location>
</feature>
<dbReference type="GO" id="GO:0005634">
    <property type="term" value="C:nucleus"/>
    <property type="evidence" value="ECO:0007669"/>
    <property type="project" value="UniProtKB-SubCell"/>
</dbReference>
<dbReference type="PANTHER" id="PTHR31832:SF68">
    <property type="entry name" value="B-BOX ZINC FINGER PROTEIN 22"/>
    <property type="match status" value="1"/>
</dbReference>
<dbReference type="InterPro" id="IPR049808">
    <property type="entry name" value="CONSTANS-like_Bbox1"/>
</dbReference>
<evidence type="ECO:0000259" key="11">
    <source>
        <dbReference type="PROSITE" id="PS50119"/>
    </source>
</evidence>
<feature type="domain" description="B box-type" evidence="11">
    <location>
        <begin position="1"/>
        <end position="47"/>
    </location>
</feature>
<protein>
    <submittedName>
        <fullName evidence="12">B-box zinc finger protein 22</fullName>
    </submittedName>
</protein>
<feature type="region of interest" description="Disordered" evidence="10">
    <location>
        <begin position="114"/>
        <end position="162"/>
    </location>
</feature>
<dbReference type="GO" id="GO:0006355">
    <property type="term" value="P:regulation of DNA-templated transcription"/>
    <property type="evidence" value="ECO:0007669"/>
    <property type="project" value="TreeGrafter"/>
</dbReference>
<reference evidence="12 13" key="1">
    <citation type="journal article" date="2019" name="Nat. Plants">
        <title>Stout camphor tree genome fills gaps in understanding of flowering plant genome evolution.</title>
        <authorList>
            <person name="Chaw S.M."/>
            <person name="Liu Y.C."/>
            <person name="Wu Y.W."/>
            <person name="Wang H.Y."/>
            <person name="Lin C.I."/>
            <person name="Wu C.S."/>
            <person name="Ke H.M."/>
            <person name="Chang L.Y."/>
            <person name="Hsu C.Y."/>
            <person name="Yang H.T."/>
            <person name="Sudianto E."/>
            <person name="Hsu M.H."/>
            <person name="Wu K.P."/>
            <person name="Wang L.N."/>
            <person name="Leebens-Mack J.H."/>
            <person name="Tsai I.J."/>
        </authorList>
    </citation>
    <scope>NUCLEOTIDE SEQUENCE [LARGE SCALE GENOMIC DNA]</scope>
    <source>
        <strain evidence="13">cv. Chaw 1501</strain>
        <tissue evidence="12">Young leaves</tissue>
    </source>
</reference>
<dbReference type="InterPro" id="IPR051979">
    <property type="entry name" value="B-box_zinc_finger"/>
</dbReference>
<sequence length="305" mass="33178">MKIQCNACEVAEASVVCCADEAALCWACDEKVHAANKLASKHQRVPLSNSSSSHMPKCDICQETGGYFFCLEDRALLCWRCDVAVHTANAYVSSHQRFLLTGVKVGLEPTEPVIFSSKDKSNSTQKNTDMPSRSLSKKGSPMSSSGDNNEARSSQASGSGGLPIKVSFSGAMPGIIPEWPMEETLGLTHFSQNYGFFEMGSSKTDCSKLEDTEWSPIHHAAAAAGEVDLNECLSQVPEIPRGVSEIPSPPTASGLHWPRSFQDSCFVDNSMSVPDLCSLPSKHRNQSLSFKRRRHSEEVPMGSWV</sequence>
<proteinExistence type="predicted"/>
<evidence type="ECO:0000256" key="3">
    <source>
        <dbReference type="ARBA" id="ARBA00022737"/>
    </source>
</evidence>
<dbReference type="GO" id="GO:0008270">
    <property type="term" value="F:zinc ion binding"/>
    <property type="evidence" value="ECO:0007669"/>
    <property type="project" value="UniProtKB-KW"/>
</dbReference>
<evidence type="ECO:0000256" key="8">
    <source>
        <dbReference type="ARBA" id="ARBA00023242"/>
    </source>
</evidence>
<keyword evidence="3" id="KW-0677">Repeat</keyword>
<keyword evidence="7" id="KW-0804">Transcription</keyword>
<keyword evidence="8" id="KW-0539">Nucleus</keyword>
<name>A0A443PZP1_9MAGN</name>
<dbReference type="InterPro" id="IPR000315">
    <property type="entry name" value="Znf_B-box"/>
</dbReference>
<dbReference type="Gene3D" id="3.30.160.60">
    <property type="entry name" value="Classic Zinc Finger"/>
    <property type="match status" value="1"/>
</dbReference>
<dbReference type="SMART" id="SM00336">
    <property type="entry name" value="BBOX"/>
    <property type="match status" value="2"/>
</dbReference>
<dbReference type="OrthoDB" id="153872at2759"/>
<evidence type="ECO:0000256" key="6">
    <source>
        <dbReference type="ARBA" id="ARBA00023015"/>
    </source>
</evidence>
<dbReference type="PROSITE" id="PS50119">
    <property type="entry name" value="ZF_BBOX"/>
    <property type="match status" value="2"/>
</dbReference>
<evidence type="ECO:0000313" key="13">
    <source>
        <dbReference type="Proteomes" id="UP000283530"/>
    </source>
</evidence>
<keyword evidence="6" id="KW-0805">Transcription regulation</keyword>
<dbReference type="Pfam" id="PF00643">
    <property type="entry name" value="zf-B_box"/>
    <property type="match status" value="1"/>
</dbReference>
<dbReference type="AlphaFoldDB" id="A0A443PZP1"/>
<feature type="compositionally biased region" description="Polar residues" evidence="10">
    <location>
        <begin position="122"/>
        <end position="131"/>
    </location>
</feature>
<dbReference type="Proteomes" id="UP000283530">
    <property type="component" value="Unassembled WGS sequence"/>
</dbReference>
<feature type="compositionally biased region" description="Polar residues" evidence="10">
    <location>
        <begin position="147"/>
        <end position="157"/>
    </location>
</feature>
<evidence type="ECO:0000256" key="2">
    <source>
        <dbReference type="ARBA" id="ARBA00022723"/>
    </source>
</evidence>
<feature type="compositionally biased region" description="Low complexity" evidence="10">
    <location>
        <begin position="132"/>
        <end position="146"/>
    </location>
</feature>
<evidence type="ECO:0000256" key="7">
    <source>
        <dbReference type="ARBA" id="ARBA00023163"/>
    </source>
</evidence>
<comment type="subcellular location">
    <subcellularLocation>
        <location evidence="1">Nucleus</location>
    </subcellularLocation>
</comment>
<dbReference type="CDD" id="cd19821">
    <property type="entry name" value="Bbox1_BBX-like"/>
    <property type="match status" value="2"/>
</dbReference>
<evidence type="ECO:0000256" key="5">
    <source>
        <dbReference type="ARBA" id="ARBA00022833"/>
    </source>
</evidence>